<name>A0A0C4WMB4_9GAMM</name>
<evidence type="ECO:0000313" key="4">
    <source>
        <dbReference type="EMBL" id="AJE23943.1"/>
    </source>
</evidence>
<dbReference type="AlphaFoldDB" id="A0A0C4WMB4"/>
<geneLocation type="plasmid" evidence="4 5">
    <name>pAcX50f</name>
</geneLocation>
<dbReference type="SUPFAM" id="SSF54060">
    <property type="entry name" value="His-Me finger endonucleases"/>
    <property type="match status" value="1"/>
</dbReference>
<sequence length="324" mass="36587">MKKIVLFFASVIAMTGQHVLAGAPESFEKAKIALREKVYFDRQTSDVGDLYCGCRWTWMGRSGGRIDLKSCGYEVRADSNRAQRIEWEHIVPAWVLGHQRQCWQKGGRENCKTSDPVFRVMEADMHNLSPTIGEVNADRSNYSYGVLPSTPAQYGACPTRTDFKQRVTEPRDAVKDLVARVQFYMHDRYGLSMSRQQQQLFMAWNRMYPASDWERERDRRIAQVMGHHNPFVTGERTWTLGHKPSREGLTGQGTSTPVHRLAEPPVQVAEQGGSAPVIGNSASKVYHLPVGCPSYEQVQEKNRVSFDSAVDAEAAGFRRAGNCR</sequence>
<proteinExistence type="inferred from homology"/>
<organism evidence="4 5">
    <name type="scientific">Azotobacter chroococcum NCIMB 8003</name>
    <dbReference type="NCBI Taxonomy" id="1328314"/>
    <lineage>
        <taxon>Bacteria</taxon>
        <taxon>Pseudomonadati</taxon>
        <taxon>Pseudomonadota</taxon>
        <taxon>Gammaproteobacteria</taxon>
        <taxon>Pseudomonadales</taxon>
        <taxon>Pseudomonadaceae</taxon>
        <taxon>Azotobacter</taxon>
    </lineage>
</organism>
<evidence type="ECO:0000256" key="3">
    <source>
        <dbReference type="ARBA" id="ARBA00022801"/>
    </source>
</evidence>
<dbReference type="EMBL" id="CP010421">
    <property type="protein sequence ID" value="AJE23943.1"/>
    <property type="molecule type" value="Genomic_DNA"/>
</dbReference>
<evidence type="ECO:0000256" key="1">
    <source>
        <dbReference type="ARBA" id="ARBA00006429"/>
    </source>
</evidence>
<dbReference type="Proteomes" id="UP000068210">
    <property type="component" value="Plasmid pAcX50f"/>
</dbReference>
<dbReference type="InterPro" id="IPR007346">
    <property type="entry name" value="Endonuclease-I"/>
</dbReference>
<comment type="similarity">
    <text evidence="1">Belongs to the EndA/NucM nuclease family.</text>
</comment>
<evidence type="ECO:0000313" key="5">
    <source>
        <dbReference type="Proteomes" id="UP000068210"/>
    </source>
</evidence>
<dbReference type="HOGENOM" id="CLU_070541_0_0_6"/>
<protein>
    <submittedName>
        <fullName evidence="4">Endonuclease I</fullName>
    </submittedName>
</protein>
<accession>A0A0C4WMB4</accession>
<dbReference type="KEGG" id="acx:Achr_f2490"/>
<keyword evidence="4" id="KW-0614">Plasmid</keyword>
<dbReference type="Pfam" id="PF04231">
    <property type="entry name" value="Endonuclease_1"/>
    <property type="match status" value="1"/>
</dbReference>
<keyword evidence="2" id="KW-0540">Nuclease</keyword>
<keyword evidence="3" id="KW-0378">Hydrolase</keyword>
<gene>
    <name evidence="4" type="ORF">Achr_f2490</name>
</gene>
<reference evidence="4 5" key="1">
    <citation type="journal article" date="2015" name="PLoS ONE">
        <title>Azotobacter Genomes: The Genome of Azotobacter chroococcum NCIMB 8003 (ATCC 4412).</title>
        <authorList>
            <person name="Robson R.L."/>
            <person name="Jones R."/>
            <person name="Robson R.M."/>
            <person name="Schwartz A."/>
            <person name="Richardson T.H."/>
        </authorList>
    </citation>
    <scope>NUCLEOTIDE SEQUENCE [LARGE SCALE GENOMIC DNA]</scope>
    <source>
        <strain evidence="4 5">NCIMB 8003</strain>
        <plasmid evidence="5">Plasmid pAcX50f</plasmid>
    </source>
</reference>
<keyword evidence="4" id="KW-0255">Endonuclease</keyword>
<keyword evidence="5" id="KW-1185">Reference proteome</keyword>
<dbReference type="SUPFAM" id="SSF57884">
    <property type="entry name" value="Ada DNA repair protein, N-terminal domain (N-Ada 10)"/>
    <property type="match status" value="1"/>
</dbReference>
<dbReference type="InterPro" id="IPR044925">
    <property type="entry name" value="His-Me_finger_sf"/>
</dbReference>
<dbReference type="InterPro" id="IPR035451">
    <property type="entry name" value="Ada-like_dom_sf"/>
</dbReference>
<dbReference type="PANTHER" id="PTHR33607">
    <property type="entry name" value="ENDONUCLEASE-1"/>
    <property type="match status" value="1"/>
</dbReference>
<dbReference type="GO" id="GO:0004519">
    <property type="term" value="F:endonuclease activity"/>
    <property type="evidence" value="ECO:0007669"/>
    <property type="project" value="UniProtKB-KW"/>
</dbReference>
<dbReference type="Gene3D" id="3.40.10.10">
    <property type="entry name" value="DNA Methylphosphotriester Repair Domain"/>
    <property type="match status" value="1"/>
</dbReference>
<dbReference type="PANTHER" id="PTHR33607:SF2">
    <property type="entry name" value="ENDONUCLEASE-1"/>
    <property type="match status" value="1"/>
</dbReference>
<evidence type="ECO:0000256" key="2">
    <source>
        <dbReference type="ARBA" id="ARBA00022722"/>
    </source>
</evidence>
<dbReference type="GO" id="GO:0016787">
    <property type="term" value="F:hydrolase activity"/>
    <property type="evidence" value="ECO:0007669"/>
    <property type="project" value="UniProtKB-KW"/>
</dbReference>